<proteinExistence type="predicted"/>
<protein>
    <submittedName>
        <fullName evidence="1">Uncharacterized protein</fullName>
    </submittedName>
</protein>
<dbReference type="EMBL" id="CM056817">
    <property type="protein sequence ID" value="KAJ8619398.1"/>
    <property type="molecule type" value="Genomic_DNA"/>
</dbReference>
<sequence>MDKDFVKHDKFAIDVEFSHGAIKHLIFIHLLPPFSTYFCLYYQHQQTTLLEASRGLPPLRPRLPRRDCNEQKQLAAKNKEIHRELCAANRASRSTLRRPYLRHARRPPLDRADNDGNKSINS</sequence>
<comment type="caution">
    <text evidence="1">The sequence shown here is derived from an EMBL/GenBank/DDBJ whole genome shotgun (WGS) entry which is preliminary data.</text>
</comment>
<dbReference type="Proteomes" id="UP001234297">
    <property type="component" value="Chromosome 9"/>
</dbReference>
<name>A0ACC2KE97_PERAE</name>
<evidence type="ECO:0000313" key="1">
    <source>
        <dbReference type="EMBL" id="KAJ8619398.1"/>
    </source>
</evidence>
<evidence type="ECO:0000313" key="2">
    <source>
        <dbReference type="Proteomes" id="UP001234297"/>
    </source>
</evidence>
<keyword evidence="2" id="KW-1185">Reference proteome</keyword>
<reference evidence="1 2" key="1">
    <citation type="journal article" date="2022" name="Hortic Res">
        <title>A haplotype resolved chromosomal level avocado genome allows analysis of novel avocado genes.</title>
        <authorList>
            <person name="Nath O."/>
            <person name="Fletcher S.J."/>
            <person name="Hayward A."/>
            <person name="Shaw L.M."/>
            <person name="Masouleh A.K."/>
            <person name="Furtado A."/>
            <person name="Henry R.J."/>
            <person name="Mitter N."/>
        </authorList>
    </citation>
    <scope>NUCLEOTIDE SEQUENCE [LARGE SCALE GENOMIC DNA]</scope>
    <source>
        <strain evidence="2">cv. Hass</strain>
    </source>
</reference>
<organism evidence="1 2">
    <name type="scientific">Persea americana</name>
    <name type="common">Avocado</name>
    <dbReference type="NCBI Taxonomy" id="3435"/>
    <lineage>
        <taxon>Eukaryota</taxon>
        <taxon>Viridiplantae</taxon>
        <taxon>Streptophyta</taxon>
        <taxon>Embryophyta</taxon>
        <taxon>Tracheophyta</taxon>
        <taxon>Spermatophyta</taxon>
        <taxon>Magnoliopsida</taxon>
        <taxon>Magnoliidae</taxon>
        <taxon>Laurales</taxon>
        <taxon>Lauraceae</taxon>
        <taxon>Persea</taxon>
    </lineage>
</organism>
<accession>A0ACC2KE97</accession>
<gene>
    <name evidence="1" type="ORF">MRB53_027927</name>
</gene>